<gene>
    <name evidence="1" type="ORF">ZEAMMB73_Zm00001d047078</name>
</gene>
<evidence type="ECO:0000313" key="1">
    <source>
        <dbReference type="EMBL" id="AQL05567.1"/>
    </source>
</evidence>
<accession>A0A1D6P6U2</accession>
<dbReference type="AlphaFoldDB" id="A0A1D6P6U2"/>
<protein>
    <submittedName>
        <fullName evidence="1">Putative metacaspase family protein</fullName>
    </submittedName>
</protein>
<proteinExistence type="predicted"/>
<name>A0A1D6P6U2_MAIZE</name>
<sequence>MYISVLNLVRLCRIAPVIVPANQSLYKLEKQSGTNEQDLRSPPSIQIVNNAWNCPLFPCPHNVQCTVVKGEYNLMPQMLQFHFSSFFLFSSNHCYFTAERLKYSLV</sequence>
<dbReference type="EMBL" id="CM000785">
    <property type="protein sequence ID" value="AQL05567.1"/>
    <property type="molecule type" value="Genomic_DNA"/>
</dbReference>
<feature type="non-terminal residue" evidence="1">
    <location>
        <position position="106"/>
    </location>
</feature>
<reference evidence="1" key="1">
    <citation type="submission" date="2015-12" db="EMBL/GenBank/DDBJ databases">
        <title>Update maize B73 reference genome by single molecule sequencing technologies.</title>
        <authorList>
            <consortium name="Maize Genome Sequencing Project"/>
            <person name="Ware D."/>
        </authorList>
    </citation>
    <scope>NUCLEOTIDE SEQUENCE</scope>
    <source>
        <tissue evidence="1">Seedling</tissue>
    </source>
</reference>
<organism evidence="1">
    <name type="scientific">Zea mays</name>
    <name type="common">Maize</name>
    <dbReference type="NCBI Taxonomy" id="4577"/>
    <lineage>
        <taxon>Eukaryota</taxon>
        <taxon>Viridiplantae</taxon>
        <taxon>Streptophyta</taxon>
        <taxon>Embryophyta</taxon>
        <taxon>Tracheophyta</taxon>
        <taxon>Spermatophyta</taxon>
        <taxon>Magnoliopsida</taxon>
        <taxon>Liliopsida</taxon>
        <taxon>Poales</taxon>
        <taxon>Poaceae</taxon>
        <taxon>PACMAD clade</taxon>
        <taxon>Panicoideae</taxon>
        <taxon>Andropogonodae</taxon>
        <taxon>Andropogoneae</taxon>
        <taxon>Tripsacinae</taxon>
        <taxon>Zea</taxon>
    </lineage>
</organism>